<sequence length="698" mass="79217">MPSGRDDWRALRYYLGRETRRAAKVIRDGLNAAETNDNEDPGAGLKRLHAMVEKTHQFEYENLPANHIRLLQLLPAESRNDPVLCTLSTVSLEESPGTYQALSYVWGDPDQPKQYIIINDRAMLIYETLLGILAQLRHKTNPIVLWVDAICINQDDVEERNVQIPVMRNVYRSASKTVAWLGDEDNGIQETFELLTELVQEAKSDPWVKYYASATTRDTLAILALLPNHTNAAQPPSDVLKKYGGDANIFDLIHCPWWQRAWTVQELLLSPSAVLVRGGFEMDWAMVSAAVDHGLTIGLWSVWNEGSSLNRAFVPYCSIKALEERRRLQLDHPRTHAVSAAEYLLFLLMRCRHRAARDPRDKIFSLLGLFEENQKVSKEENSLEMAANPDYGKPVVYIYRVMSQQLIEQTGTLDVVGVCPRSPRRGLPSWVADWSITTSTALPLMRDSISRPRTTHASRHSRAKPEFPDDAVTMTLRAQKLTTVAEISDVLRQSHLVVEMSGLEEEDKPLWQTAKDVYREFSEETRDEAAYWFTILAWKTFAARRQPANPGTRPDWVFWQTLCAGTYLEGDVAKTEVLYRKWLECVEVVRRYKSLGSKAVTMLIPFSSSSWDKYPEFGCYMDCAHQRRLGWAAAGWLCLLPEGTEVGDSVILAEGGRVPLVIRPDGDGYNQLIGEAYIEGIMDGEVYNAEKCRDVKIC</sequence>
<keyword evidence="3" id="KW-1185">Reference proteome</keyword>
<evidence type="ECO:0000259" key="1">
    <source>
        <dbReference type="Pfam" id="PF06985"/>
    </source>
</evidence>
<proteinExistence type="predicted"/>
<gene>
    <name evidence="2" type="ORF">S7711_00215</name>
</gene>
<dbReference type="OrthoDB" id="5416609at2759"/>
<dbReference type="Proteomes" id="UP000028045">
    <property type="component" value="Unassembled WGS sequence"/>
</dbReference>
<dbReference type="PANTHER" id="PTHR24148:SF64">
    <property type="entry name" value="HETEROKARYON INCOMPATIBILITY DOMAIN-CONTAINING PROTEIN"/>
    <property type="match status" value="1"/>
</dbReference>
<evidence type="ECO:0000313" key="3">
    <source>
        <dbReference type="Proteomes" id="UP000028045"/>
    </source>
</evidence>
<dbReference type="PANTHER" id="PTHR24148">
    <property type="entry name" value="ANKYRIN REPEAT DOMAIN-CONTAINING PROTEIN 39 HOMOLOG-RELATED"/>
    <property type="match status" value="1"/>
</dbReference>
<dbReference type="InterPro" id="IPR052895">
    <property type="entry name" value="HetReg/Transcr_Mod"/>
</dbReference>
<dbReference type="HOGENOM" id="CLU_004184_7_4_1"/>
<dbReference type="EMBL" id="KL648097">
    <property type="protein sequence ID" value="KEY72214.1"/>
    <property type="molecule type" value="Genomic_DNA"/>
</dbReference>
<feature type="domain" description="Heterokaryon incompatibility" evidence="1">
    <location>
        <begin position="99"/>
        <end position="266"/>
    </location>
</feature>
<accession>A0A084B3T5</accession>
<protein>
    <recommendedName>
        <fullName evidence="1">Heterokaryon incompatibility domain-containing protein</fullName>
    </recommendedName>
</protein>
<dbReference type="InterPro" id="IPR010730">
    <property type="entry name" value="HET"/>
</dbReference>
<dbReference type="AlphaFoldDB" id="A0A084B3T5"/>
<dbReference type="Pfam" id="PF26639">
    <property type="entry name" value="Het-6_barrel"/>
    <property type="match status" value="1"/>
</dbReference>
<evidence type="ECO:0000313" key="2">
    <source>
        <dbReference type="EMBL" id="KEY72214.1"/>
    </source>
</evidence>
<reference evidence="2 3" key="1">
    <citation type="journal article" date="2014" name="BMC Genomics">
        <title>Comparative genome sequencing reveals chemotype-specific gene clusters in the toxigenic black mold Stachybotrys.</title>
        <authorList>
            <person name="Semeiks J."/>
            <person name="Borek D."/>
            <person name="Otwinowski Z."/>
            <person name="Grishin N.V."/>
        </authorList>
    </citation>
    <scope>NUCLEOTIDE SEQUENCE [LARGE SCALE GENOMIC DNA]</scope>
    <source>
        <strain evidence="3">CBS 109288 / IBT 7711</strain>
    </source>
</reference>
<organism evidence="2 3">
    <name type="scientific">Stachybotrys chartarum (strain CBS 109288 / IBT 7711)</name>
    <name type="common">Toxic black mold</name>
    <name type="synonym">Stilbospora chartarum</name>
    <dbReference type="NCBI Taxonomy" id="1280523"/>
    <lineage>
        <taxon>Eukaryota</taxon>
        <taxon>Fungi</taxon>
        <taxon>Dikarya</taxon>
        <taxon>Ascomycota</taxon>
        <taxon>Pezizomycotina</taxon>
        <taxon>Sordariomycetes</taxon>
        <taxon>Hypocreomycetidae</taxon>
        <taxon>Hypocreales</taxon>
        <taxon>Stachybotryaceae</taxon>
        <taxon>Stachybotrys</taxon>
    </lineage>
</organism>
<name>A0A084B3T5_STACB</name>
<dbReference type="Pfam" id="PF06985">
    <property type="entry name" value="HET"/>
    <property type="match status" value="1"/>
</dbReference>